<keyword evidence="1" id="KW-1133">Transmembrane helix</keyword>
<gene>
    <name evidence="2" type="ORF">NW766_005409</name>
</gene>
<name>A0A9W8PSC3_9HYPO</name>
<accession>A0A9W8PSC3</accession>
<evidence type="ECO:0000313" key="3">
    <source>
        <dbReference type="Proteomes" id="UP001152130"/>
    </source>
</evidence>
<keyword evidence="1" id="KW-0812">Transmembrane</keyword>
<proteinExistence type="predicted"/>
<protein>
    <submittedName>
        <fullName evidence="2">Uncharacterized protein</fullName>
    </submittedName>
</protein>
<evidence type="ECO:0000313" key="2">
    <source>
        <dbReference type="EMBL" id="KAJ4015078.1"/>
    </source>
</evidence>
<comment type="caution">
    <text evidence="2">The sequence shown here is derived from an EMBL/GenBank/DDBJ whole genome shotgun (WGS) entry which is preliminary data.</text>
</comment>
<reference evidence="2" key="1">
    <citation type="submission" date="2022-10" db="EMBL/GenBank/DDBJ databases">
        <title>Fusarium specimens isolated from Avocado Roots.</title>
        <authorList>
            <person name="Stajich J."/>
            <person name="Roper C."/>
            <person name="Heimlech-Rivalta G."/>
        </authorList>
    </citation>
    <scope>NUCLEOTIDE SEQUENCE</scope>
    <source>
        <strain evidence="2">CF00143</strain>
    </source>
</reference>
<dbReference type="OrthoDB" id="5096049at2759"/>
<keyword evidence="1" id="KW-0472">Membrane</keyword>
<organism evidence="2 3">
    <name type="scientific">Fusarium irregulare</name>
    <dbReference type="NCBI Taxonomy" id="2494466"/>
    <lineage>
        <taxon>Eukaryota</taxon>
        <taxon>Fungi</taxon>
        <taxon>Dikarya</taxon>
        <taxon>Ascomycota</taxon>
        <taxon>Pezizomycotina</taxon>
        <taxon>Sordariomycetes</taxon>
        <taxon>Hypocreomycetidae</taxon>
        <taxon>Hypocreales</taxon>
        <taxon>Nectriaceae</taxon>
        <taxon>Fusarium</taxon>
        <taxon>Fusarium incarnatum-equiseti species complex</taxon>
    </lineage>
</organism>
<evidence type="ECO:0000256" key="1">
    <source>
        <dbReference type="SAM" id="Phobius"/>
    </source>
</evidence>
<dbReference type="Proteomes" id="UP001152130">
    <property type="component" value="Unassembled WGS sequence"/>
</dbReference>
<sequence>MTEPKDKTELGEMVEFKGMAKSKGRSYTVISSKQLNRARRWYYVQSRILGIPDRWGLISTGPPPRQVFEVREASRLMSMFCASKAFMTVVLYETLKEGGGFEWPYVWMSLSIELMVLLTFLVLLFRGPRNNPNFDWGTWEMDDERNRMGWLTAVMSFLKYL</sequence>
<dbReference type="AlphaFoldDB" id="A0A9W8PSC3"/>
<feature type="transmembrane region" description="Helical" evidence="1">
    <location>
        <begin position="104"/>
        <end position="125"/>
    </location>
</feature>
<dbReference type="EMBL" id="JAPDHF010000007">
    <property type="protein sequence ID" value="KAJ4015078.1"/>
    <property type="molecule type" value="Genomic_DNA"/>
</dbReference>
<keyword evidence="3" id="KW-1185">Reference proteome</keyword>